<evidence type="ECO:0000313" key="1">
    <source>
        <dbReference type="EMBL" id="EHA58548.1"/>
    </source>
</evidence>
<dbReference type="EMBL" id="CM001231">
    <property type="protein sequence ID" value="EHA58548.1"/>
    <property type="molecule type" value="Genomic_DNA"/>
</dbReference>
<protein>
    <submittedName>
        <fullName evidence="1">Uncharacterized protein</fullName>
    </submittedName>
</protein>
<dbReference type="VEuPathDB" id="FungiDB:MGG_16578"/>
<name>G4MLY1_PYRO7</name>
<sequence>MLRNPLDLETRLSAVDGNNGGRKGTVNDETNLGAVGGSVKLGDLLNTMGGKGGEFCYIYV</sequence>
<evidence type="ECO:0000313" key="2">
    <source>
        <dbReference type="Proteomes" id="UP000009058"/>
    </source>
</evidence>
<dbReference type="HOGENOM" id="CLU_2942219_0_0_1"/>
<accession>G4MLY1</accession>
<dbReference type="InParanoid" id="G4MLY1"/>
<gene>
    <name evidence="1" type="ORF">MGG_16578</name>
</gene>
<reference evidence="1 2" key="1">
    <citation type="journal article" date="2005" name="Nature">
        <title>The genome sequence of the rice blast fungus Magnaporthe grisea.</title>
        <authorList>
            <person name="Dean R.A."/>
            <person name="Talbot N.J."/>
            <person name="Ebbole D.J."/>
            <person name="Farman M.L."/>
            <person name="Mitchell T.K."/>
            <person name="Orbach M.J."/>
            <person name="Thon M."/>
            <person name="Kulkarni R."/>
            <person name="Xu J.R."/>
            <person name="Pan H."/>
            <person name="Read N.D."/>
            <person name="Lee Y.H."/>
            <person name="Carbone I."/>
            <person name="Brown D."/>
            <person name="Oh Y.Y."/>
            <person name="Donofrio N."/>
            <person name="Jeong J.S."/>
            <person name="Soanes D.M."/>
            <person name="Djonovic S."/>
            <person name="Kolomiets E."/>
            <person name="Rehmeyer C."/>
            <person name="Li W."/>
            <person name="Harding M."/>
            <person name="Kim S."/>
            <person name="Lebrun M.H."/>
            <person name="Bohnert H."/>
            <person name="Coughlan S."/>
            <person name="Butler J."/>
            <person name="Calvo S."/>
            <person name="Ma L.J."/>
            <person name="Nicol R."/>
            <person name="Purcell S."/>
            <person name="Nusbaum C."/>
            <person name="Galagan J.E."/>
            <person name="Birren B.W."/>
        </authorList>
    </citation>
    <scope>NUCLEOTIDE SEQUENCE [LARGE SCALE GENOMIC DNA]</scope>
    <source>
        <strain evidence="2">70-15 / ATCC MYA-4617 / FGSC 8958</strain>
    </source>
</reference>
<dbReference type="OrthoDB" id="6132182at2759"/>
<dbReference type="Proteomes" id="UP000009058">
    <property type="component" value="Chromosome 1"/>
</dbReference>
<dbReference type="SMR" id="G4MLY1"/>
<organism evidence="1 2">
    <name type="scientific">Pyricularia oryzae (strain 70-15 / ATCC MYA-4617 / FGSC 8958)</name>
    <name type="common">Rice blast fungus</name>
    <name type="synonym">Magnaporthe oryzae</name>
    <dbReference type="NCBI Taxonomy" id="242507"/>
    <lineage>
        <taxon>Eukaryota</taxon>
        <taxon>Fungi</taxon>
        <taxon>Dikarya</taxon>
        <taxon>Ascomycota</taxon>
        <taxon>Pezizomycotina</taxon>
        <taxon>Sordariomycetes</taxon>
        <taxon>Sordariomycetidae</taxon>
        <taxon>Magnaporthales</taxon>
        <taxon>Pyriculariaceae</taxon>
        <taxon>Pyricularia</taxon>
    </lineage>
</organism>
<dbReference type="RefSeq" id="XP_003711160.1">
    <property type="nucleotide sequence ID" value="XM_003711112.1"/>
</dbReference>
<dbReference type="KEGG" id="mgr:MGG_16578"/>
<dbReference type="AlphaFoldDB" id="G4MLY1"/>
<dbReference type="GeneID" id="12986954"/>
<reference key="2">
    <citation type="submission" date="2011-05" db="EMBL/GenBank/DDBJ databases">
        <title>The Genome Sequence of Magnaporthe oryzae 70-15.</title>
        <authorList>
            <consortium name="The Broad Institute Genome Sequencing Platform"/>
            <person name="Ma L.-J."/>
            <person name="Dead R."/>
            <person name="Young S.K."/>
            <person name="Zeng Q."/>
            <person name="Gargeya S."/>
            <person name="Fitzgerald M."/>
            <person name="Haas B."/>
            <person name="Abouelleil A."/>
            <person name="Alvarado L."/>
            <person name="Arachchi H.M."/>
            <person name="Berlin A."/>
            <person name="Brown A."/>
            <person name="Chapman S.B."/>
            <person name="Chen Z."/>
            <person name="Dunbar C."/>
            <person name="Freedman E."/>
            <person name="Gearin G."/>
            <person name="Gellesch M."/>
            <person name="Goldberg J."/>
            <person name="Griggs A."/>
            <person name="Gujja S."/>
            <person name="Heiman D."/>
            <person name="Howarth C."/>
            <person name="Larson L."/>
            <person name="Lui A."/>
            <person name="MacDonald P.J.P."/>
            <person name="Mehta T."/>
            <person name="Montmayeur A."/>
            <person name="Murphy C."/>
            <person name="Neiman D."/>
            <person name="Pearson M."/>
            <person name="Priest M."/>
            <person name="Roberts A."/>
            <person name="Saif S."/>
            <person name="Shea T."/>
            <person name="Shenoy N."/>
            <person name="Sisk P."/>
            <person name="Stolte C."/>
            <person name="Sykes S."/>
            <person name="Yandava C."/>
            <person name="Wortman J."/>
            <person name="Nusbaum C."/>
            <person name="Birren B."/>
        </authorList>
    </citation>
    <scope>NUCLEOTIDE SEQUENCE</scope>
    <source>
        <strain>70-15</strain>
    </source>
</reference>
<keyword evidence="2" id="KW-1185">Reference proteome</keyword>
<proteinExistence type="predicted"/>